<protein>
    <submittedName>
        <fullName evidence="3">Uncharacterized protein</fullName>
    </submittedName>
</protein>
<accession>A0A3N0V8C3</accession>
<dbReference type="Proteomes" id="UP000282106">
    <property type="component" value="Unassembled WGS sequence"/>
</dbReference>
<feature type="compositionally biased region" description="Basic and acidic residues" evidence="1">
    <location>
        <begin position="105"/>
        <end position="127"/>
    </location>
</feature>
<feature type="region of interest" description="Disordered" evidence="1">
    <location>
        <begin position="28"/>
        <end position="67"/>
    </location>
</feature>
<feature type="region of interest" description="Disordered" evidence="1">
    <location>
        <begin position="104"/>
        <end position="127"/>
    </location>
</feature>
<sequence>MIPSLTTPRLSPRAAGLVGLLLALGAQAQPGSAPPERYGDRQSGRFGDPGQGYFGNPGAGDFDKNGVKLPPVGAQPMGKVYASGAAAPAPYISLPAPVDAAAPVEAKKKPATKRADSTAKTKSKRDQ</sequence>
<evidence type="ECO:0000256" key="1">
    <source>
        <dbReference type="SAM" id="MobiDB-lite"/>
    </source>
</evidence>
<reference evidence="3 4" key="1">
    <citation type="submission" date="2018-10" db="EMBL/GenBank/DDBJ databases">
        <authorList>
            <person name="Chen W.-M."/>
        </authorList>
    </citation>
    <scope>NUCLEOTIDE SEQUENCE [LARGE SCALE GENOMIC DNA]</scope>
    <source>
        <strain evidence="3 4">THS-13</strain>
    </source>
</reference>
<name>A0A3N0V8C3_9GAMM</name>
<dbReference type="EMBL" id="RJVO01000005">
    <property type="protein sequence ID" value="ROH89050.1"/>
    <property type="molecule type" value="Genomic_DNA"/>
</dbReference>
<comment type="caution">
    <text evidence="3">The sequence shown here is derived from an EMBL/GenBank/DDBJ whole genome shotgun (WGS) entry which is preliminary data.</text>
</comment>
<proteinExistence type="predicted"/>
<feature type="signal peptide" evidence="2">
    <location>
        <begin position="1"/>
        <end position="28"/>
    </location>
</feature>
<keyword evidence="2" id="KW-0732">Signal</keyword>
<feature type="chain" id="PRO_5018144501" evidence="2">
    <location>
        <begin position="29"/>
        <end position="127"/>
    </location>
</feature>
<evidence type="ECO:0000313" key="4">
    <source>
        <dbReference type="Proteomes" id="UP000282106"/>
    </source>
</evidence>
<dbReference type="InParanoid" id="A0A3N0V8C3"/>
<evidence type="ECO:0000313" key="3">
    <source>
        <dbReference type="EMBL" id="ROH89050.1"/>
    </source>
</evidence>
<keyword evidence="4" id="KW-1185">Reference proteome</keyword>
<dbReference type="AlphaFoldDB" id="A0A3N0V8C3"/>
<evidence type="ECO:0000256" key="2">
    <source>
        <dbReference type="SAM" id="SignalP"/>
    </source>
</evidence>
<organism evidence="3 4">
    <name type="scientific">Stagnimonas aquatica</name>
    <dbReference type="NCBI Taxonomy" id="2689987"/>
    <lineage>
        <taxon>Bacteria</taxon>
        <taxon>Pseudomonadati</taxon>
        <taxon>Pseudomonadota</taxon>
        <taxon>Gammaproteobacteria</taxon>
        <taxon>Nevskiales</taxon>
        <taxon>Nevskiaceae</taxon>
        <taxon>Stagnimonas</taxon>
    </lineage>
</organism>
<gene>
    <name evidence="3" type="ORF">ED208_11600</name>
</gene>
<feature type="compositionally biased region" description="Gly residues" evidence="1">
    <location>
        <begin position="47"/>
        <end position="58"/>
    </location>
</feature>